<gene>
    <name evidence="1" type="ORF">EZS28_050394</name>
</gene>
<reference evidence="1 2" key="1">
    <citation type="submission" date="2019-03" db="EMBL/GenBank/DDBJ databases">
        <title>Single cell metagenomics reveals metabolic interactions within the superorganism composed of flagellate Streblomastix strix and complex community of Bacteroidetes bacteria on its surface.</title>
        <authorList>
            <person name="Treitli S.C."/>
            <person name="Kolisko M."/>
            <person name="Husnik F."/>
            <person name="Keeling P."/>
            <person name="Hampl V."/>
        </authorList>
    </citation>
    <scope>NUCLEOTIDE SEQUENCE [LARGE SCALE GENOMIC DNA]</scope>
    <source>
        <strain evidence="1">ST1C</strain>
    </source>
</reference>
<evidence type="ECO:0000313" key="1">
    <source>
        <dbReference type="EMBL" id="KAA6354079.1"/>
    </source>
</evidence>
<name>A0A5J4T747_9EUKA</name>
<proteinExistence type="predicted"/>
<dbReference type="EMBL" id="SNRW01036945">
    <property type="protein sequence ID" value="KAA6354079.1"/>
    <property type="molecule type" value="Genomic_DNA"/>
</dbReference>
<accession>A0A5J4T747</accession>
<dbReference type="AlphaFoldDB" id="A0A5J4T747"/>
<dbReference type="Gene3D" id="2.60.120.920">
    <property type="match status" value="1"/>
</dbReference>
<protein>
    <submittedName>
        <fullName evidence="1">Uncharacterized protein</fullName>
    </submittedName>
</protein>
<comment type="caution">
    <text evidence="1">The sequence shown here is derived from an EMBL/GenBank/DDBJ whole genome shotgun (WGS) entry which is preliminary data.</text>
</comment>
<dbReference type="InterPro" id="IPR043136">
    <property type="entry name" value="B30.2/SPRY_sf"/>
</dbReference>
<organism evidence="1 2">
    <name type="scientific">Streblomastix strix</name>
    <dbReference type="NCBI Taxonomy" id="222440"/>
    <lineage>
        <taxon>Eukaryota</taxon>
        <taxon>Metamonada</taxon>
        <taxon>Preaxostyla</taxon>
        <taxon>Oxymonadida</taxon>
        <taxon>Streblomastigidae</taxon>
        <taxon>Streblomastix</taxon>
    </lineage>
</organism>
<evidence type="ECO:0000313" key="2">
    <source>
        <dbReference type="Proteomes" id="UP000324800"/>
    </source>
</evidence>
<sequence length="145" mass="16266">MIDGIWSMEATFQNKQDRGSIGIVRATSNLDTGYCPCCEDDGNDIVIYGGCCCQICCLAHKHQRHSGNTQYGDNQLVRAELDFGKETLTFFLDNVQQPVYITGIREKVRFMVYMLQQGASCTIKSLRKLSQPTVGQVANMKAVQW</sequence>
<dbReference type="Proteomes" id="UP000324800">
    <property type="component" value="Unassembled WGS sequence"/>
</dbReference>